<name>A0A507R097_MONPU</name>
<evidence type="ECO:0000313" key="2">
    <source>
        <dbReference type="EMBL" id="TQB73784.1"/>
    </source>
</evidence>
<evidence type="ECO:0000256" key="1">
    <source>
        <dbReference type="SAM" id="MobiDB-lite"/>
    </source>
</evidence>
<sequence>MSTSKNQTGAGTGNTRVRKGDDTTTTTATAVIPKKHRLSRAFTLTLSHLSTPLHPLVSTTTGLPHPEFPTSLLKYHLLTDEQLDSLARHYHQFYPPLPETYRYPMLIKPWVGIDSTVDLSVKRRRFGRFIGLRGCESPVSSSYDDEEIDVGSYNDGDGYSHLDIHADGHDRMEEDAQRVLEQMEKEWNRALGRAREEDGNRALGRKWGFY</sequence>
<accession>A0A507R097</accession>
<evidence type="ECO:0000313" key="3">
    <source>
        <dbReference type="Proteomes" id="UP000319663"/>
    </source>
</evidence>
<keyword evidence="3" id="KW-1185">Reference proteome</keyword>
<organism evidence="2 3">
    <name type="scientific">Monascus purpureus</name>
    <name type="common">Red mold</name>
    <name type="synonym">Monascus anka</name>
    <dbReference type="NCBI Taxonomy" id="5098"/>
    <lineage>
        <taxon>Eukaryota</taxon>
        <taxon>Fungi</taxon>
        <taxon>Dikarya</taxon>
        <taxon>Ascomycota</taxon>
        <taxon>Pezizomycotina</taxon>
        <taxon>Eurotiomycetes</taxon>
        <taxon>Eurotiomycetidae</taxon>
        <taxon>Eurotiales</taxon>
        <taxon>Aspergillaceae</taxon>
        <taxon>Monascus</taxon>
    </lineage>
</organism>
<gene>
    <name evidence="2" type="ORF">MPDQ_005431</name>
</gene>
<dbReference type="AlphaFoldDB" id="A0A507R097"/>
<comment type="caution">
    <text evidence="2">The sequence shown here is derived from an EMBL/GenBank/DDBJ whole genome shotgun (WGS) entry which is preliminary data.</text>
</comment>
<reference evidence="2 3" key="1">
    <citation type="submission" date="2019-06" db="EMBL/GenBank/DDBJ databases">
        <title>Wine fermentation using esterase from Monascus purpureus.</title>
        <authorList>
            <person name="Geng C."/>
            <person name="Zhang Y."/>
        </authorList>
    </citation>
    <scope>NUCLEOTIDE SEQUENCE [LARGE SCALE GENOMIC DNA]</scope>
    <source>
        <strain evidence="2">HQ1</strain>
    </source>
</reference>
<dbReference type="Proteomes" id="UP000319663">
    <property type="component" value="Unassembled WGS sequence"/>
</dbReference>
<protein>
    <submittedName>
        <fullName evidence="2">Uncharacterized protein</fullName>
    </submittedName>
</protein>
<feature type="region of interest" description="Disordered" evidence="1">
    <location>
        <begin position="1"/>
        <end position="27"/>
    </location>
</feature>
<proteinExistence type="predicted"/>
<dbReference type="EMBL" id="VIFY01000039">
    <property type="protein sequence ID" value="TQB73784.1"/>
    <property type="molecule type" value="Genomic_DNA"/>
</dbReference>
<feature type="compositionally biased region" description="Polar residues" evidence="1">
    <location>
        <begin position="1"/>
        <end position="15"/>
    </location>
</feature>